<feature type="domain" description="Peptidase S54 rhomboid" evidence="12">
    <location>
        <begin position="294"/>
        <end position="431"/>
    </location>
</feature>
<dbReference type="PANTHER" id="PTHR22936">
    <property type="entry name" value="RHOMBOID-RELATED"/>
    <property type="match status" value="1"/>
</dbReference>
<feature type="transmembrane region" description="Helical" evidence="10">
    <location>
        <begin position="1113"/>
        <end position="1132"/>
    </location>
</feature>
<evidence type="ECO:0000256" key="5">
    <source>
        <dbReference type="ARBA" id="ARBA00022692"/>
    </source>
</evidence>
<dbReference type="Proteomes" id="UP000183567">
    <property type="component" value="Unassembled WGS sequence"/>
</dbReference>
<dbReference type="InterPro" id="IPR035952">
    <property type="entry name" value="Rhomboid-like_sf"/>
</dbReference>
<evidence type="ECO:0000256" key="7">
    <source>
        <dbReference type="ARBA" id="ARBA00022825"/>
    </source>
</evidence>
<dbReference type="EC" id="3.4.21.105" evidence="10"/>
<feature type="transmembrane region" description="Helical" evidence="10">
    <location>
        <begin position="195"/>
        <end position="214"/>
    </location>
</feature>
<feature type="transmembrane region" description="Helical" evidence="10">
    <location>
        <begin position="446"/>
        <end position="467"/>
    </location>
</feature>
<keyword evidence="15" id="KW-1185">Reference proteome</keyword>
<feature type="region of interest" description="Disordered" evidence="11">
    <location>
        <begin position="1"/>
        <end position="35"/>
    </location>
</feature>
<gene>
    <name evidence="14" type="ORF">AZE42_00126</name>
</gene>
<feature type="transmembrane region" description="Helical" evidence="10">
    <location>
        <begin position="1087"/>
        <end position="1107"/>
    </location>
</feature>
<feature type="transmembrane region" description="Helical" evidence="10">
    <location>
        <begin position="1285"/>
        <end position="1306"/>
    </location>
</feature>
<feature type="region of interest" description="Disordered" evidence="11">
    <location>
        <begin position="44"/>
        <end position="63"/>
    </location>
</feature>
<keyword evidence="4 10" id="KW-0645">Protease</keyword>
<evidence type="ECO:0000256" key="6">
    <source>
        <dbReference type="ARBA" id="ARBA00022801"/>
    </source>
</evidence>
<organism evidence="14 15">
    <name type="scientific">Rhizopogon vesiculosus</name>
    <dbReference type="NCBI Taxonomy" id="180088"/>
    <lineage>
        <taxon>Eukaryota</taxon>
        <taxon>Fungi</taxon>
        <taxon>Dikarya</taxon>
        <taxon>Basidiomycota</taxon>
        <taxon>Agaricomycotina</taxon>
        <taxon>Agaricomycetes</taxon>
        <taxon>Agaricomycetidae</taxon>
        <taxon>Boletales</taxon>
        <taxon>Suillineae</taxon>
        <taxon>Rhizopogonaceae</taxon>
        <taxon>Rhizopogon</taxon>
    </lineage>
</organism>
<feature type="transmembrane region" description="Helical" evidence="10">
    <location>
        <begin position="1220"/>
        <end position="1242"/>
    </location>
</feature>
<dbReference type="OrthoDB" id="1932925at2759"/>
<comment type="subcellular location">
    <subcellularLocation>
        <location evidence="2 10">Membrane</location>
        <topology evidence="2 10">Multi-pass membrane protein</topology>
    </subcellularLocation>
</comment>
<dbReference type="GO" id="GO:0016020">
    <property type="term" value="C:membrane"/>
    <property type="evidence" value="ECO:0007669"/>
    <property type="project" value="UniProtKB-SubCell"/>
</dbReference>
<dbReference type="PANTHER" id="PTHR22936:SF69">
    <property type="entry name" value="RHOMBOID-LIKE PROTEIN"/>
    <property type="match status" value="1"/>
</dbReference>
<evidence type="ECO:0000256" key="11">
    <source>
        <dbReference type="SAM" id="MobiDB-lite"/>
    </source>
</evidence>
<feature type="transmembrane region" description="Helical" evidence="10">
    <location>
        <begin position="932"/>
        <end position="953"/>
    </location>
</feature>
<evidence type="ECO:0000313" key="14">
    <source>
        <dbReference type="EMBL" id="OJA16280.1"/>
    </source>
</evidence>
<evidence type="ECO:0000256" key="2">
    <source>
        <dbReference type="ARBA" id="ARBA00004141"/>
    </source>
</evidence>
<comment type="function">
    <text evidence="10">Serine protease involved in intramembrane proteolysis.</text>
</comment>
<feature type="transmembrane region" description="Helical" evidence="10">
    <location>
        <begin position="330"/>
        <end position="349"/>
    </location>
</feature>
<protein>
    <recommendedName>
        <fullName evidence="10">Rhomboid-type serine protease</fullName>
        <ecNumber evidence="10">3.4.21.105</ecNumber>
    </recommendedName>
</protein>
<accession>A0A1J8QS65</accession>
<feature type="compositionally biased region" description="Basic and acidic residues" evidence="11">
    <location>
        <begin position="17"/>
        <end position="29"/>
    </location>
</feature>
<feature type="transmembrane region" description="Helical" evidence="10">
    <location>
        <begin position="965"/>
        <end position="983"/>
    </location>
</feature>
<dbReference type="EMBL" id="LVVM01002679">
    <property type="protein sequence ID" value="OJA16280.1"/>
    <property type="molecule type" value="Genomic_DNA"/>
</dbReference>
<evidence type="ECO:0000313" key="15">
    <source>
        <dbReference type="Proteomes" id="UP000183567"/>
    </source>
</evidence>
<evidence type="ECO:0000259" key="13">
    <source>
        <dbReference type="Pfam" id="PF07779"/>
    </source>
</evidence>
<evidence type="ECO:0000256" key="4">
    <source>
        <dbReference type="ARBA" id="ARBA00022670"/>
    </source>
</evidence>
<feature type="transmembrane region" description="Helical" evidence="10">
    <location>
        <begin position="361"/>
        <end position="380"/>
    </location>
</feature>
<dbReference type="InterPro" id="IPR002610">
    <property type="entry name" value="Peptidase_S54_rhomboid-like"/>
</dbReference>
<evidence type="ECO:0000256" key="8">
    <source>
        <dbReference type="ARBA" id="ARBA00022989"/>
    </source>
</evidence>
<keyword evidence="7 10" id="KW-0720">Serine protease</keyword>
<evidence type="ECO:0000259" key="12">
    <source>
        <dbReference type="Pfam" id="PF01694"/>
    </source>
</evidence>
<feature type="region of interest" description="Disordered" evidence="11">
    <location>
        <begin position="71"/>
        <end position="96"/>
    </location>
</feature>
<evidence type="ECO:0000256" key="1">
    <source>
        <dbReference type="ARBA" id="ARBA00000156"/>
    </source>
</evidence>
<feature type="transmembrane region" description="Helical" evidence="10">
    <location>
        <begin position="414"/>
        <end position="434"/>
    </location>
</feature>
<dbReference type="InterPro" id="IPR022764">
    <property type="entry name" value="Peptidase_S54_rhomboid_dom"/>
</dbReference>
<dbReference type="SUPFAM" id="SSF144091">
    <property type="entry name" value="Rhomboid-like"/>
    <property type="match status" value="1"/>
</dbReference>
<feature type="transmembrane region" description="Helical" evidence="10">
    <location>
        <begin position="1144"/>
        <end position="1166"/>
    </location>
</feature>
<feature type="transmembrane region" description="Helical" evidence="10">
    <location>
        <begin position="1254"/>
        <end position="1273"/>
    </location>
</feature>
<dbReference type="GO" id="GO:0004252">
    <property type="term" value="F:serine-type endopeptidase activity"/>
    <property type="evidence" value="ECO:0007669"/>
    <property type="project" value="InterPro"/>
</dbReference>
<dbReference type="InterPro" id="IPR012419">
    <property type="entry name" value="Cas1_AcylTrans_dom"/>
</dbReference>
<keyword evidence="6 10" id="KW-0378">Hydrolase</keyword>
<sequence>MAHFTTYHTAGVNSHTDPFEDDVRDKPFDAFDGMPRGDTMTFTTTTSGIPAHTPSLSAAGRTEAQSVISNYRRTNSPSLSSMTSRQPTPSLSERNAPIFDDLAVPYKDEDSYSTLRSSSVVGKSDADLAHNAADIGRSDSYQNLEYAEPSGEQSKVVADRAYTFQKALGLDMGKYPIDQRIEDKKRGIGRQKYPFIVWALTIVMVGIFINELVVNTRAQGTPVSFKPVVNPMLGPSESALINLGARFPPCMKVVQGLPLTTPMACLNDTANPPDQLCSIEDVCGFGGFNGGEPNQWFRFITAIFLHAGFIHIILNMIAQLIISAQIEREMGSVGFFITYFAAGIFGNVLGGNFSLVGAPSIGASGAIFGTVAVTWVDLFAHWKYQYRPGRKLAFMTVELLFGIALGYIPYVDNFAHLGGLCMGLLVGTTLYPVISPTKRHRLIMWAFRLAAIPLAIVLFVVLIRNFYTSDPYAGLSCSGCRYLSCIPLASNSYCQGTGDLPQRRAGLVFECTYSLIQYWDDVFMHNFIYIDGQQNHADYNLVDVSRGVLQQPLLVDTSDTSHRPNDLIPLSGSKVQYMRADFLSVAISNDNILLYRHAQQALSILLHVVQEILVEPLVAPLCSTDYRSNSHILTGEHTDRADPLHCNSLLTRGTWLDENHRNWQPEGCMLHVYQSKDTVACLTSRRVVFVGDSVTRKIYFQFMHIVDSKLPSAPPDDNHKHSDHSFTSESGTTLDFLWDPYLNTSSTLSLMHGNIPSRDIHDRLAMLVIGSGLWYLRYADTTGGLPAWEANMERLLESISAPQIKLADEVVFLPVEDIVSSKLSPQRAETMRSSDVDAMNSDLYHRINPPSHPPSPDRYSIFSSSPPTLPISLPLVFNKMLDDDSTEDGLHFSDDIVKAQANILLNLRCNNLWPKSSPFDKTCCRAYPSPSFLQFAILAAVVVYGPIMWYIAYTRNPTKGLSVANEYRPAVIFGLAIGTMFIADRTGFWLKEQKQFSSTTFGFLVLCSLGLGLSTLKRADKDMGFLNREQTDEWKGWMQVAILVYHYTGASKISGIYNPIRVLVAAYLFMTGYGHTTFYIKKADFGFLRVAQVMVRLNLLTLVLAYTMDVSYISYYFSPLVSMWYLIVYGTMAIGSQYNDRTTFLLSKILISMGAVTWFMTETWILEAIFAFLEQIFSIHWSAREWSFRVTLDLWIVYFGMLLAIAVIKIQAYRLTDHPLWHLTVKVAVGTSALILLWFFGFELMQESKFTYNAWHPYISFLPIAAFVILRNASSSLRSCSSRALSFIGGCSLETFIIQFHLWLAGDTKGILLLLPGTRWRPINFVISTIIFIYISDHVSRATGELTTWICGSKETSLPTSTHNINRHVGLSGSSTGSVLLSTDVHMSKDGERLPVEPDTPIRPGRRWVDRLAEGASQQRAPGYKVLYGDSGWKPGVKTRIAVWMGIMWLVNSLWTVADSA</sequence>
<dbReference type="GO" id="GO:0006508">
    <property type="term" value="P:proteolysis"/>
    <property type="evidence" value="ECO:0007669"/>
    <property type="project" value="UniProtKB-KW"/>
</dbReference>
<proteinExistence type="inferred from homology"/>
<evidence type="ECO:0000256" key="10">
    <source>
        <dbReference type="RuleBase" id="RU362115"/>
    </source>
</evidence>
<comment type="catalytic activity">
    <reaction evidence="1 10">
        <text>Cleaves type-1 transmembrane domains using a catalytic dyad composed of serine and histidine that are contributed by different transmembrane domains.</text>
        <dbReference type="EC" id="3.4.21.105"/>
    </reaction>
</comment>
<reference evidence="14 15" key="1">
    <citation type="submission" date="2016-03" db="EMBL/GenBank/DDBJ databases">
        <title>Comparative genomics of the ectomycorrhizal sister species Rhizopogon vinicolor and Rhizopogon vesiculosus (Basidiomycota: Boletales) reveals a divergence of the mating type B locus.</title>
        <authorList>
            <person name="Mujic A.B."/>
            <person name="Kuo A."/>
            <person name="Tritt A."/>
            <person name="Lipzen A."/>
            <person name="Chen C."/>
            <person name="Johnson J."/>
            <person name="Sharma A."/>
            <person name="Barry K."/>
            <person name="Grigoriev I.V."/>
            <person name="Spatafora J.W."/>
        </authorList>
    </citation>
    <scope>NUCLEOTIDE SEQUENCE [LARGE SCALE GENOMIC DNA]</scope>
    <source>
        <strain evidence="14 15">AM-OR11-056</strain>
    </source>
</reference>
<feature type="transmembrane region" description="Helical" evidence="10">
    <location>
        <begin position="995"/>
        <end position="1016"/>
    </location>
</feature>
<keyword evidence="5 10" id="KW-0812">Transmembrane</keyword>
<feature type="transmembrane region" description="Helical" evidence="10">
    <location>
        <begin position="1186"/>
        <end position="1208"/>
    </location>
</feature>
<dbReference type="Pfam" id="PF07779">
    <property type="entry name" value="Cas1_AcylT"/>
    <property type="match status" value="1"/>
</dbReference>
<evidence type="ECO:0000256" key="3">
    <source>
        <dbReference type="ARBA" id="ARBA00009045"/>
    </source>
</evidence>
<feature type="compositionally biased region" description="Polar residues" evidence="11">
    <location>
        <begin position="71"/>
        <end position="93"/>
    </location>
</feature>
<dbReference type="Gene3D" id="1.20.1540.10">
    <property type="entry name" value="Rhomboid-like"/>
    <property type="match status" value="1"/>
</dbReference>
<comment type="caution">
    <text evidence="10">Lacks conserved residue(s) required for the propagation of feature annotation.</text>
</comment>
<feature type="domain" description="Cas1p 10 TM acyl transferase" evidence="13">
    <location>
        <begin position="918"/>
        <end position="1358"/>
    </location>
</feature>
<name>A0A1J8QS65_9AGAM</name>
<comment type="caution">
    <text evidence="14">The sequence shown here is derived from an EMBL/GenBank/DDBJ whole genome shotgun (WGS) entry which is preliminary data.</text>
</comment>
<feature type="compositionally biased region" description="Polar residues" evidence="11">
    <location>
        <begin position="1"/>
        <end position="16"/>
    </location>
</feature>
<comment type="similarity">
    <text evidence="3 10">Belongs to the peptidase S54 family.</text>
</comment>
<dbReference type="Pfam" id="PF01694">
    <property type="entry name" value="Rhomboid"/>
    <property type="match status" value="1"/>
</dbReference>
<keyword evidence="9 10" id="KW-0472">Membrane</keyword>
<feature type="transmembrane region" description="Helical" evidence="10">
    <location>
        <begin position="392"/>
        <end position="408"/>
    </location>
</feature>
<feature type="transmembrane region" description="Helical" evidence="10">
    <location>
        <begin position="296"/>
        <end position="318"/>
    </location>
</feature>
<evidence type="ECO:0000256" key="9">
    <source>
        <dbReference type="ARBA" id="ARBA00023136"/>
    </source>
</evidence>
<keyword evidence="8 10" id="KW-1133">Transmembrane helix</keyword>